<name>A0A7G5H133_9BACT</name>
<dbReference type="RefSeq" id="WP_182462177.1">
    <property type="nucleotide sequence ID" value="NZ_CP059732.1"/>
</dbReference>
<sequence length="150" mass="17135">MYTQDHQQLIDHLRQYEITSVAMESTGSYWQPLFNALQEAGFDVLLVSGSQTKNVQGRKTDVINCLWIQRFHSLGLLSGSFLLSDTLQELRTYYYHRHHLIEQQAAYIHKIQKALRLMNSRLDVAIRDITGKSGLAIIEAILAGTAIRMS</sequence>
<dbReference type="Proteomes" id="UP000515369">
    <property type="component" value="Chromosome"/>
</dbReference>
<protein>
    <submittedName>
        <fullName evidence="2">Transposase</fullName>
    </submittedName>
</protein>
<dbReference type="GO" id="GO:0006313">
    <property type="term" value="P:DNA transposition"/>
    <property type="evidence" value="ECO:0007669"/>
    <property type="project" value="InterPro"/>
</dbReference>
<dbReference type="EMBL" id="CP059732">
    <property type="protein sequence ID" value="QMW04825.1"/>
    <property type="molecule type" value="Genomic_DNA"/>
</dbReference>
<dbReference type="Pfam" id="PF01548">
    <property type="entry name" value="DEDD_Tnp_IS110"/>
    <property type="match status" value="1"/>
</dbReference>
<dbReference type="PANTHER" id="PTHR33055">
    <property type="entry name" value="TRANSPOSASE FOR INSERTION SEQUENCE ELEMENT IS1111A"/>
    <property type="match status" value="1"/>
</dbReference>
<dbReference type="KEGG" id="sfol:H3H32_07865"/>
<dbReference type="InterPro" id="IPR002525">
    <property type="entry name" value="Transp_IS110-like_N"/>
</dbReference>
<organism evidence="2 3">
    <name type="scientific">Spirosoma foliorum</name>
    <dbReference type="NCBI Taxonomy" id="2710596"/>
    <lineage>
        <taxon>Bacteria</taxon>
        <taxon>Pseudomonadati</taxon>
        <taxon>Bacteroidota</taxon>
        <taxon>Cytophagia</taxon>
        <taxon>Cytophagales</taxon>
        <taxon>Cytophagaceae</taxon>
        <taxon>Spirosoma</taxon>
    </lineage>
</organism>
<reference evidence="2 3" key="1">
    <citation type="submission" date="2020-07" db="EMBL/GenBank/DDBJ databases">
        <title>Spirosoma foliorum sp. nov., isolated from the leaves on the Nejang mountain Korea, Republic of.</title>
        <authorList>
            <person name="Ho H."/>
            <person name="Lee Y.-J."/>
            <person name="Nurcahyanto D.-A."/>
            <person name="Kim S.-G."/>
        </authorList>
    </citation>
    <scope>NUCLEOTIDE SEQUENCE [LARGE SCALE GENOMIC DNA]</scope>
    <source>
        <strain evidence="2 3">PL0136</strain>
    </source>
</reference>
<dbReference type="InterPro" id="IPR047650">
    <property type="entry name" value="Transpos_IS110"/>
</dbReference>
<evidence type="ECO:0000313" key="2">
    <source>
        <dbReference type="EMBL" id="QMW04825.1"/>
    </source>
</evidence>
<proteinExistence type="predicted"/>
<keyword evidence="3" id="KW-1185">Reference proteome</keyword>
<dbReference type="PANTHER" id="PTHR33055:SF13">
    <property type="entry name" value="TRANSPOSASE"/>
    <property type="match status" value="1"/>
</dbReference>
<dbReference type="GO" id="GO:0004803">
    <property type="term" value="F:transposase activity"/>
    <property type="evidence" value="ECO:0007669"/>
    <property type="project" value="InterPro"/>
</dbReference>
<evidence type="ECO:0000313" key="3">
    <source>
        <dbReference type="Proteomes" id="UP000515369"/>
    </source>
</evidence>
<dbReference type="AlphaFoldDB" id="A0A7G5H133"/>
<accession>A0A7G5H133</accession>
<gene>
    <name evidence="2" type="ORF">H3H32_07865</name>
</gene>
<evidence type="ECO:0000259" key="1">
    <source>
        <dbReference type="Pfam" id="PF01548"/>
    </source>
</evidence>
<feature type="domain" description="Transposase IS110-like N-terminal" evidence="1">
    <location>
        <begin position="5"/>
        <end position="117"/>
    </location>
</feature>
<dbReference type="GO" id="GO:0003677">
    <property type="term" value="F:DNA binding"/>
    <property type="evidence" value="ECO:0007669"/>
    <property type="project" value="InterPro"/>
</dbReference>